<feature type="compositionally biased region" description="Polar residues" evidence="1">
    <location>
        <begin position="1"/>
        <end position="35"/>
    </location>
</feature>
<protein>
    <submittedName>
        <fullName evidence="2">Uncharacterized protein, isoform B</fullName>
    </submittedName>
</protein>
<evidence type="ECO:0000313" key="2">
    <source>
        <dbReference type="EMBL" id="KPU78222.1"/>
    </source>
</evidence>
<reference evidence="2 3" key="1">
    <citation type="journal article" date="2007" name="Nature">
        <title>Evolution of genes and genomes on the Drosophila phylogeny.</title>
        <authorList>
            <consortium name="Drosophila 12 Genomes Consortium"/>
            <person name="Clark A.G."/>
            <person name="Eisen M.B."/>
            <person name="Smith D.R."/>
            <person name="Bergman C.M."/>
            <person name="Oliver B."/>
            <person name="Markow T.A."/>
            <person name="Kaufman T.C."/>
            <person name="Kellis M."/>
            <person name="Gelbart W."/>
            <person name="Iyer V.N."/>
            <person name="Pollard D.A."/>
            <person name="Sackton T.B."/>
            <person name="Larracuente A.M."/>
            <person name="Singh N.D."/>
            <person name="Abad J.P."/>
            <person name="Abt D.N."/>
            <person name="Adryan B."/>
            <person name="Aguade M."/>
            <person name="Akashi H."/>
            <person name="Anderson W.W."/>
            <person name="Aquadro C.F."/>
            <person name="Ardell D.H."/>
            <person name="Arguello R."/>
            <person name="Artieri C.G."/>
            <person name="Barbash D.A."/>
            <person name="Barker D."/>
            <person name="Barsanti P."/>
            <person name="Batterham P."/>
            <person name="Batzoglou S."/>
            <person name="Begun D."/>
            <person name="Bhutkar A."/>
            <person name="Blanco E."/>
            <person name="Bosak S.A."/>
            <person name="Bradley R.K."/>
            <person name="Brand A.D."/>
            <person name="Brent M.R."/>
            <person name="Brooks A.N."/>
            <person name="Brown R.H."/>
            <person name="Butlin R.K."/>
            <person name="Caggese C."/>
            <person name="Calvi B.R."/>
            <person name="Bernardo de Carvalho A."/>
            <person name="Caspi A."/>
            <person name="Castrezana S."/>
            <person name="Celniker S.E."/>
            <person name="Chang J.L."/>
            <person name="Chapple C."/>
            <person name="Chatterji S."/>
            <person name="Chinwalla A."/>
            <person name="Civetta A."/>
            <person name="Clifton S.W."/>
            <person name="Comeron J.M."/>
            <person name="Costello J.C."/>
            <person name="Coyne J.A."/>
            <person name="Daub J."/>
            <person name="David R.G."/>
            <person name="Delcher A.L."/>
            <person name="Delehaunty K."/>
            <person name="Do C.B."/>
            <person name="Ebling H."/>
            <person name="Edwards K."/>
            <person name="Eickbush T."/>
            <person name="Evans J.D."/>
            <person name="Filipski A."/>
            <person name="Findeiss S."/>
            <person name="Freyhult E."/>
            <person name="Fulton L."/>
            <person name="Fulton R."/>
            <person name="Garcia A.C."/>
            <person name="Gardiner A."/>
            <person name="Garfield D.A."/>
            <person name="Garvin B.E."/>
            <person name="Gibson G."/>
            <person name="Gilbert D."/>
            <person name="Gnerre S."/>
            <person name="Godfrey J."/>
            <person name="Good R."/>
            <person name="Gotea V."/>
            <person name="Gravely B."/>
            <person name="Greenberg A.J."/>
            <person name="Griffiths-Jones S."/>
            <person name="Gross S."/>
            <person name="Guigo R."/>
            <person name="Gustafson E.A."/>
            <person name="Haerty W."/>
            <person name="Hahn M.W."/>
            <person name="Halligan D.L."/>
            <person name="Halpern A.L."/>
            <person name="Halter G.M."/>
            <person name="Han M.V."/>
            <person name="Heger A."/>
            <person name="Hillier L."/>
            <person name="Hinrichs A.S."/>
            <person name="Holmes I."/>
            <person name="Hoskins R.A."/>
            <person name="Hubisz M.J."/>
            <person name="Hultmark D."/>
            <person name="Huntley M.A."/>
            <person name="Jaffe D.B."/>
            <person name="Jagadeeshan S."/>
            <person name="Jeck W.R."/>
            <person name="Johnson J."/>
            <person name="Jones C.D."/>
            <person name="Jordan W.C."/>
            <person name="Karpen G.H."/>
            <person name="Kataoka E."/>
            <person name="Keightley P.D."/>
            <person name="Kheradpour P."/>
            <person name="Kirkness E.F."/>
            <person name="Koerich L.B."/>
            <person name="Kristiansen K."/>
            <person name="Kudrna D."/>
            <person name="Kulathinal R.J."/>
            <person name="Kumar S."/>
            <person name="Kwok R."/>
            <person name="Lander E."/>
            <person name="Langley C.H."/>
            <person name="Lapoint R."/>
            <person name="Lazzaro B.P."/>
            <person name="Lee S.J."/>
            <person name="Levesque L."/>
            <person name="Li R."/>
            <person name="Lin C.F."/>
            <person name="Lin M.F."/>
            <person name="Lindblad-Toh K."/>
            <person name="Llopart A."/>
            <person name="Long M."/>
            <person name="Low L."/>
            <person name="Lozovsky E."/>
            <person name="Lu J."/>
            <person name="Luo M."/>
            <person name="Machado C.A."/>
            <person name="Makalowski W."/>
            <person name="Marzo M."/>
            <person name="Matsuda M."/>
            <person name="Matzkin L."/>
            <person name="McAllister B."/>
            <person name="McBride C.S."/>
            <person name="McKernan B."/>
            <person name="McKernan K."/>
            <person name="Mendez-Lago M."/>
            <person name="Minx P."/>
            <person name="Mollenhauer M.U."/>
            <person name="Montooth K."/>
            <person name="Mount S.M."/>
            <person name="Mu X."/>
            <person name="Myers E."/>
            <person name="Negre B."/>
            <person name="Newfeld S."/>
            <person name="Nielsen R."/>
            <person name="Noor M.A."/>
            <person name="O'Grady P."/>
            <person name="Pachter L."/>
            <person name="Papaceit M."/>
            <person name="Parisi M.J."/>
            <person name="Parisi M."/>
            <person name="Parts L."/>
            <person name="Pedersen J.S."/>
            <person name="Pesole G."/>
            <person name="Phillippy A.M."/>
            <person name="Ponting C.P."/>
            <person name="Pop M."/>
            <person name="Porcelli D."/>
            <person name="Powell J.R."/>
            <person name="Prohaska S."/>
            <person name="Pruitt K."/>
            <person name="Puig M."/>
            <person name="Quesneville H."/>
            <person name="Ram K.R."/>
            <person name="Rand D."/>
            <person name="Rasmussen M.D."/>
            <person name="Reed L.K."/>
            <person name="Reenan R."/>
            <person name="Reily A."/>
            <person name="Remington K.A."/>
            <person name="Rieger T.T."/>
            <person name="Ritchie M.G."/>
            <person name="Robin C."/>
            <person name="Rogers Y.H."/>
            <person name="Rohde C."/>
            <person name="Rozas J."/>
            <person name="Rubenfield M.J."/>
            <person name="Ruiz A."/>
            <person name="Russo S."/>
            <person name="Salzberg S.L."/>
            <person name="Sanchez-Gracia A."/>
            <person name="Saranga D.J."/>
            <person name="Sato H."/>
            <person name="Schaeffer S.W."/>
            <person name="Schatz M.C."/>
            <person name="Schlenke T."/>
            <person name="Schwartz R."/>
            <person name="Segarra C."/>
            <person name="Singh R.S."/>
            <person name="Sirot L."/>
            <person name="Sirota M."/>
            <person name="Sisneros N.B."/>
            <person name="Smith C.D."/>
            <person name="Smith T.F."/>
            <person name="Spieth J."/>
            <person name="Stage D.E."/>
            <person name="Stark A."/>
            <person name="Stephan W."/>
            <person name="Strausberg R.L."/>
            <person name="Strempel S."/>
            <person name="Sturgill D."/>
            <person name="Sutton G."/>
            <person name="Sutton G.G."/>
            <person name="Tao W."/>
            <person name="Teichmann S."/>
            <person name="Tobari Y.N."/>
            <person name="Tomimura Y."/>
            <person name="Tsolas J.M."/>
            <person name="Valente V.L."/>
            <person name="Venter E."/>
            <person name="Venter J.C."/>
            <person name="Vicario S."/>
            <person name="Vieira F.G."/>
            <person name="Vilella A.J."/>
            <person name="Villasante A."/>
            <person name="Walenz B."/>
            <person name="Wang J."/>
            <person name="Wasserman M."/>
            <person name="Watts T."/>
            <person name="Wilson D."/>
            <person name="Wilson R.K."/>
            <person name="Wing R.A."/>
            <person name="Wolfner M.F."/>
            <person name="Wong A."/>
            <person name="Wong G.K."/>
            <person name="Wu C.I."/>
            <person name="Wu G."/>
            <person name="Yamamoto D."/>
            <person name="Yang H.P."/>
            <person name="Yang S.P."/>
            <person name="Yorke J.A."/>
            <person name="Yoshida K."/>
            <person name="Zdobnov E."/>
            <person name="Zhang P."/>
            <person name="Zhang Y."/>
            <person name="Zimin A.V."/>
            <person name="Baldwin J."/>
            <person name="Abdouelleil A."/>
            <person name="Abdulkadir J."/>
            <person name="Abebe A."/>
            <person name="Abera B."/>
            <person name="Abreu J."/>
            <person name="Acer S.C."/>
            <person name="Aftuck L."/>
            <person name="Alexander A."/>
            <person name="An P."/>
            <person name="Anderson E."/>
            <person name="Anderson S."/>
            <person name="Arachi H."/>
            <person name="Azer M."/>
            <person name="Bachantsang P."/>
            <person name="Barry A."/>
            <person name="Bayul T."/>
            <person name="Berlin A."/>
            <person name="Bessette D."/>
            <person name="Bloom T."/>
            <person name="Blye J."/>
            <person name="Boguslavskiy L."/>
            <person name="Bonnet C."/>
            <person name="Boukhgalter B."/>
            <person name="Bourzgui I."/>
            <person name="Brown A."/>
            <person name="Cahill P."/>
            <person name="Channer S."/>
            <person name="Cheshatsang Y."/>
            <person name="Chuda L."/>
            <person name="Citroen M."/>
            <person name="Collymore A."/>
            <person name="Cooke P."/>
            <person name="Costello M."/>
            <person name="D'Aco K."/>
            <person name="Daza R."/>
            <person name="De Haan G."/>
            <person name="DeGray S."/>
            <person name="DeMaso C."/>
            <person name="Dhargay N."/>
            <person name="Dooley K."/>
            <person name="Dooley E."/>
            <person name="Doricent M."/>
            <person name="Dorje P."/>
            <person name="Dorjee K."/>
            <person name="Dupes A."/>
            <person name="Elong R."/>
            <person name="Falk J."/>
            <person name="Farina A."/>
            <person name="Faro S."/>
            <person name="Ferguson D."/>
            <person name="Fisher S."/>
            <person name="Foley C.D."/>
            <person name="Franke A."/>
            <person name="Friedrich D."/>
            <person name="Gadbois L."/>
            <person name="Gearin G."/>
            <person name="Gearin C.R."/>
            <person name="Giannoukos G."/>
            <person name="Goode T."/>
            <person name="Graham J."/>
            <person name="Grandbois E."/>
            <person name="Grewal S."/>
            <person name="Gyaltsen K."/>
            <person name="Hafez N."/>
            <person name="Hagos B."/>
            <person name="Hall J."/>
            <person name="Henson C."/>
            <person name="Hollinger A."/>
            <person name="Honan T."/>
            <person name="Huard M.D."/>
            <person name="Hughes L."/>
            <person name="Hurhula B."/>
            <person name="Husby M.E."/>
            <person name="Kamat A."/>
            <person name="Kanga B."/>
            <person name="Kashin S."/>
            <person name="Khazanovich D."/>
            <person name="Kisner P."/>
            <person name="Lance K."/>
            <person name="Lara M."/>
            <person name="Lee W."/>
            <person name="Lennon N."/>
            <person name="Letendre F."/>
            <person name="LeVine R."/>
            <person name="Lipovsky A."/>
            <person name="Liu X."/>
            <person name="Liu J."/>
            <person name="Liu S."/>
            <person name="Lokyitsang T."/>
            <person name="Lokyitsang Y."/>
            <person name="Lubonja R."/>
            <person name="Lui A."/>
            <person name="MacDonald P."/>
            <person name="Magnisalis V."/>
            <person name="Maru K."/>
            <person name="Matthews C."/>
            <person name="McCusker W."/>
            <person name="McDonough S."/>
            <person name="Mehta T."/>
            <person name="Meldrim J."/>
            <person name="Meneus L."/>
            <person name="Mihai O."/>
            <person name="Mihalev A."/>
            <person name="Mihova T."/>
            <person name="Mittelman R."/>
            <person name="Mlenga V."/>
            <person name="Montmayeur A."/>
            <person name="Mulrain L."/>
            <person name="Navidi A."/>
            <person name="Naylor J."/>
            <person name="Negash T."/>
            <person name="Nguyen T."/>
            <person name="Nguyen N."/>
            <person name="Nicol R."/>
            <person name="Norbu C."/>
            <person name="Norbu N."/>
            <person name="Novod N."/>
            <person name="O'Neill B."/>
            <person name="Osman S."/>
            <person name="Markiewicz E."/>
            <person name="Oyono O.L."/>
            <person name="Patti C."/>
            <person name="Phunkhang P."/>
            <person name="Pierre F."/>
            <person name="Priest M."/>
            <person name="Raghuraman S."/>
            <person name="Rege F."/>
            <person name="Reyes R."/>
            <person name="Rise C."/>
            <person name="Rogov P."/>
            <person name="Ross K."/>
            <person name="Ryan E."/>
            <person name="Settipalli S."/>
            <person name="Shea T."/>
            <person name="Sherpa N."/>
            <person name="Shi L."/>
            <person name="Shih D."/>
            <person name="Sparrow T."/>
            <person name="Spaulding J."/>
            <person name="Stalker J."/>
            <person name="Stange-Thomann N."/>
            <person name="Stavropoulos S."/>
            <person name="Stone C."/>
            <person name="Strader C."/>
            <person name="Tesfaye S."/>
            <person name="Thomson T."/>
            <person name="Thoulutsang Y."/>
            <person name="Thoulutsang D."/>
            <person name="Topham K."/>
            <person name="Topping I."/>
            <person name="Tsamla T."/>
            <person name="Vassiliev H."/>
            <person name="Vo A."/>
            <person name="Wangchuk T."/>
            <person name="Wangdi T."/>
            <person name="Weiand M."/>
            <person name="Wilkinson J."/>
            <person name="Wilson A."/>
            <person name="Yadav S."/>
            <person name="Young G."/>
            <person name="Yu Q."/>
            <person name="Zembek L."/>
            <person name="Zhong D."/>
            <person name="Zimmer A."/>
            <person name="Zwirko Z."/>
            <person name="Jaffe D.B."/>
            <person name="Alvarez P."/>
            <person name="Brockman W."/>
            <person name="Butler J."/>
            <person name="Chin C."/>
            <person name="Gnerre S."/>
            <person name="Grabherr M."/>
            <person name="Kleber M."/>
            <person name="Mauceli E."/>
            <person name="MacCallum I."/>
        </authorList>
    </citation>
    <scope>NUCLEOTIDE SEQUENCE [LARGE SCALE GENOMIC DNA]</scope>
    <source>
        <strain evidence="3">Tucson 14024-0371.13</strain>
    </source>
</reference>
<dbReference type="CTD" id="40304"/>
<feature type="compositionally biased region" description="Basic residues" evidence="1">
    <location>
        <begin position="185"/>
        <end position="227"/>
    </location>
</feature>
<evidence type="ECO:0000313" key="3">
    <source>
        <dbReference type="Proteomes" id="UP000007801"/>
    </source>
</evidence>
<keyword evidence="3" id="KW-1185">Reference proteome</keyword>
<evidence type="ECO:0000256" key="1">
    <source>
        <dbReference type="SAM" id="MobiDB-lite"/>
    </source>
</evidence>
<dbReference type="InParanoid" id="A0A0P8XUC0"/>
<dbReference type="OrthoDB" id="7864170at2759"/>
<feature type="compositionally biased region" description="Basic and acidic residues" evidence="1">
    <location>
        <begin position="37"/>
        <end position="61"/>
    </location>
</feature>
<accession>A0A0P8XUC0</accession>
<name>A0A0P8XUC0_DROAN</name>
<dbReference type="GeneID" id="6493076"/>
<proteinExistence type="predicted"/>
<organism evidence="2 3">
    <name type="scientific">Drosophila ananassae</name>
    <name type="common">Fruit fly</name>
    <dbReference type="NCBI Taxonomy" id="7217"/>
    <lineage>
        <taxon>Eukaryota</taxon>
        <taxon>Metazoa</taxon>
        <taxon>Ecdysozoa</taxon>
        <taxon>Arthropoda</taxon>
        <taxon>Hexapoda</taxon>
        <taxon>Insecta</taxon>
        <taxon>Pterygota</taxon>
        <taxon>Neoptera</taxon>
        <taxon>Endopterygota</taxon>
        <taxon>Diptera</taxon>
        <taxon>Brachycera</taxon>
        <taxon>Muscomorpha</taxon>
        <taxon>Ephydroidea</taxon>
        <taxon>Drosophilidae</taxon>
        <taxon>Drosophila</taxon>
        <taxon>Sophophora</taxon>
    </lineage>
</organism>
<feature type="region of interest" description="Disordered" evidence="1">
    <location>
        <begin position="178"/>
        <end position="260"/>
    </location>
</feature>
<gene>
    <name evidence="2" type="primary">Dana\GF10202</name>
    <name evidence="2" type="synonym">dana_GLEANR_10159</name>
    <name evidence="2" type="ORF">GF10202</name>
</gene>
<dbReference type="STRING" id="7217.A0A0P8XUC0"/>
<dbReference type="EMBL" id="CH902618">
    <property type="protein sequence ID" value="KPU78222.1"/>
    <property type="molecule type" value="Genomic_DNA"/>
</dbReference>
<feature type="compositionally biased region" description="Polar residues" evidence="1">
    <location>
        <begin position="71"/>
        <end position="84"/>
    </location>
</feature>
<feature type="region of interest" description="Disordered" evidence="1">
    <location>
        <begin position="1"/>
        <end position="84"/>
    </location>
</feature>
<dbReference type="Proteomes" id="UP000007801">
    <property type="component" value="Unassembled WGS sequence"/>
</dbReference>
<dbReference type="AlphaFoldDB" id="A0A0P8XUC0"/>
<sequence>MSSFTSDQTSEDSFSQPISHRIPNQKSDPSPTKNTKSMRDAKSNRDPRTTKDSKSHRDSKSEGSSGGSHGRQYQSVQDSAGSNALESPYSRFLHEFRSRYGDYYSHDQVTKAAEQRWCDMALNHGSNKRLNGQAHTIPNALNARACDDHRAAYSYAGMDLDSGAASTNEFSFGGGGAGDDDGQCGKKKASKVCKTKPKKAKPSCPKPKPKCSKPKPMCRKPKPKNPCRRAPACPKKPKPKCAKAKPKCSKPKKAACPKKC</sequence>
<feature type="compositionally biased region" description="Basic residues" evidence="1">
    <location>
        <begin position="235"/>
        <end position="260"/>
    </location>
</feature>